<evidence type="ECO:0000313" key="2">
    <source>
        <dbReference type="Proteomes" id="UP000293781"/>
    </source>
</evidence>
<dbReference type="EMBL" id="SHKK01000001">
    <property type="protein sequence ID" value="RZT80430.1"/>
    <property type="molecule type" value="Genomic_DNA"/>
</dbReference>
<dbReference type="Proteomes" id="UP000293781">
    <property type="component" value="Unassembled WGS sequence"/>
</dbReference>
<accession>A0A4V2FPJ1</accession>
<dbReference type="OrthoDB" id="3385859at2"/>
<organism evidence="1 2">
    <name type="scientific">Micromonospora violae</name>
    <dbReference type="NCBI Taxonomy" id="1278207"/>
    <lineage>
        <taxon>Bacteria</taxon>
        <taxon>Bacillati</taxon>
        <taxon>Actinomycetota</taxon>
        <taxon>Actinomycetes</taxon>
        <taxon>Micromonosporales</taxon>
        <taxon>Micromonosporaceae</taxon>
        <taxon>Micromonospora</taxon>
    </lineage>
</organism>
<dbReference type="AlphaFoldDB" id="A0A4V2FPJ1"/>
<gene>
    <name evidence="1" type="ORF">EV382_3679</name>
</gene>
<reference evidence="1 2" key="1">
    <citation type="submission" date="2019-02" db="EMBL/GenBank/DDBJ databases">
        <title>Sequencing the genomes of 1000 actinobacteria strains.</title>
        <authorList>
            <person name="Klenk H.-P."/>
        </authorList>
    </citation>
    <scope>NUCLEOTIDE SEQUENCE [LARGE SCALE GENOMIC DNA]</scope>
    <source>
        <strain evidence="1 2">DSM 45888</strain>
    </source>
</reference>
<proteinExistence type="predicted"/>
<evidence type="ECO:0000313" key="1">
    <source>
        <dbReference type="EMBL" id="RZT80430.1"/>
    </source>
</evidence>
<dbReference type="RefSeq" id="WP_130403512.1">
    <property type="nucleotide sequence ID" value="NZ_SHKK01000001.1"/>
</dbReference>
<sequence>MARRSPGALRSLFPSAGRAAGTTRRIDGLSNGANAAIVRLERRHPGISVATALDAYRRTIRQSGRWLELSLDCCSCPGCGDPVEQRDVLDDALRRLPAPARRELQRVIDPLDEEFLRKTLPDPRAAERSSWHARAWWRQRLREW</sequence>
<comment type="caution">
    <text evidence="1">The sequence shown here is derived from an EMBL/GenBank/DDBJ whole genome shotgun (WGS) entry which is preliminary data.</text>
</comment>
<keyword evidence="2" id="KW-1185">Reference proteome</keyword>
<protein>
    <submittedName>
        <fullName evidence="1">Uncharacterized protein</fullName>
    </submittedName>
</protein>
<name>A0A4V2FPJ1_9ACTN</name>